<feature type="region of interest" description="Disordered" evidence="1">
    <location>
        <begin position="176"/>
        <end position="195"/>
    </location>
</feature>
<dbReference type="AlphaFoldDB" id="A0A6C0HY43"/>
<accession>A0A6C0HY43</accession>
<protein>
    <submittedName>
        <fullName evidence="2">Uncharacterized protein</fullName>
    </submittedName>
</protein>
<reference evidence="2" key="1">
    <citation type="journal article" date="2020" name="Nature">
        <title>Giant virus diversity and host interactions through global metagenomics.</title>
        <authorList>
            <person name="Schulz F."/>
            <person name="Roux S."/>
            <person name="Paez-Espino D."/>
            <person name="Jungbluth S."/>
            <person name="Walsh D.A."/>
            <person name="Denef V.J."/>
            <person name="McMahon K.D."/>
            <person name="Konstantinidis K.T."/>
            <person name="Eloe-Fadrosh E.A."/>
            <person name="Kyrpides N.C."/>
            <person name="Woyke T."/>
        </authorList>
    </citation>
    <scope>NUCLEOTIDE SEQUENCE</scope>
    <source>
        <strain evidence="2">GVMAG-M-3300023184-17</strain>
    </source>
</reference>
<dbReference type="EMBL" id="MN740041">
    <property type="protein sequence ID" value="QHT85422.1"/>
    <property type="molecule type" value="Genomic_DNA"/>
</dbReference>
<organism evidence="2">
    <name type="scientific">viral metagenome</name>
    <dbReference type="NCBI Taxonomy" id="1070528"/>
    <lineage>
        <taxon>unclassified sequences</taxon>
        <taxon>metagenomes</taxon>
        <taxon>organismal metagenomes</taxon>
    </lineage>
</organism>
<feature type="compositionally biased region" description="Basic residues" evidence="1">
    <location>
        <begin position="180"/>
        <end position="195"/>
    </location>
</feature>
<evidence type="ECO:0000256" key="1">
    <source>
        <dbReference type="SAM" id="MobiDB-lite"/>
    </source>
</evidence>
<proteinExistence type="predicted"/>
<evidence type="ECO:0000313" key="2">
    <source>
        <dbReference type="EMBL" id="QHT85422.1"/>
    </source>
</evidence>
<name>A0A6C0HY43_9ZZZZ</name>
<sequence length="195" mass="22653">MLAETILLPMKCPDPNVIFFKRVTSIPENTKIKIYYNERVIQVTAFESTVQPTYIQCVTKLPDRTAPHILDSRKDIIMEADPIDVELEVNERLLLKHRDNLSVFMKIPSRLWKDETFRNKLRPEHEKAQALMNQVHRRSAFEHSDLPEDISHHVNAFLGVTPKTPKTLKPCKTGCSISGGRKHTRKNKKKRYGRL</sequence>